<dbReference type="GO" id="GO:0005789">
    <property type="term" value="C:endoplasmic reticulum membrane"/>
    <property type="evidence" value="ECO:0007669"/>
    <property type="project" value="UniProtKB-SubCell"/>
</dbReference>
<dbReference type="InterPro" id="IPR036180">
    <property type="entry name" value="Gelsolin-like_dom_sf"/>
</dbReference>
<comment type="function">
    <text evidence="1">Component of the coat protein complex II (COPII) which promotes the formation of transport vesicles from the endoplasmic reticulum (ER). The coat has two main functions, the physical deformation of the endoplasmic reticulum membrane into vesicles and the selection of cargo molecules.</text>
</comment>
<dbReference type="GO" id="GO:0005096">
    <property type="term" value="F:GTPase activator activity"/>
    <property type="evidence" value="ECO:0007669"/>
    <property type="project" value="TreeGrafter"/>
</dbReference>
<dbReference type="GO" id="GO:0090110">
    <property type="term" value="P:COPII-coated vesicle cargo loading"/>
    <property type="evidence" value="ECO:0007669"/>
    <property type="project" value="TreeGrafter"/>
</dbReference>
<dbReference type="InterPro" id="IPR037364">
    <property type="entry name" value="Sec23"/>
</dbReference>
<name>A0A8S2R9D2_9BILA</name>
<keyword evidence="1" id="KW-0931">ER-Golgi transport</keyword>
<evidence type="ECO:0000256" key="1">
    <source>
        <dbReference type="RuleBase" id="RU365030"/>
    </source>
</evidence>
<gene>
    <name evidence="3" type="ORF">OVA965_LOCUS30494</name>
    <name evidence="4" type="ORF">TMI583_LOCUS31304</name>
</gene>
<dbReference type="PANTHER" id="PTHR11141:SF0">
    <property type="entry name" value="PROTEIN TRANSPORT PROTEIN SEC23"/>
    <property type="match status" value="1"/>
</dbReference>
<proteinExistence type="inferred from homology"/>
<keyword evidence="1" id="KW-0862">Zinc</keyword>
<dbReference type="SUPFAM" id="SSF82754">
    <property type="entry name" value="C-terminal, gelsolin-like domain of Sec23/24"/>
    <property type="match status" value="1"/>
</dbReference>
<keyword evidence="1" id="KW-0472">Membrane</keyword>
<dbReference type="Proteomes" id="UP000682733">
    <property type="component" value="Unassembled WGS sequence"/>
</dbReference>
<keyword evidence="1" id="KW-0653">Protein transport</keyword>
<keyword evidence="1" id="KW-0479">Metal-binding</keyword>
<dbReference type="GO" id="GO:0015031">
    <property type="term" value="P:protein transport"/>
    <property type="evidence" value="ECO:0007669"/>
    <property type="project" value="UniProtKB-KW"/>
</dbReference>
<dbReference type="EMBL" id="CAJOBA010043838">
    <property type="protein sequence ID" value="CAF4155493.1"/>
    <property type="molecule type" value="Genomic_DNA"/>
</dbReference>
<reference evidence="4" key="1">
    <citation type="submission" date="2021-02" db="EMBL/GenBank/DDBJ databases">
        <authorList>
            <person name="Nowell W R."/>
        </authorList>
    </citation>
    <scope>NUCLEOTIDE SEQUENCE</scope>
</reference>
<keyword evidence="1" id="KW-0813">Transport</keyword>
<dbReference type="GO" id="GO:0046872">
    <property type="term" value="F:metal ion binding"/>
    <property type="evidence" value="ECO:0007669"/>
    <property type="project" value="UniProtKB-KW"/>
</dbReference>
<dbReference type="AlphaFoldDB" id="A0A8S2R9D2"/>
<keyword evidence="1" id="KW-0963">Cytoplasm</keyword>
<comment type="subcellular location">
    <subcellularLocation>
        <location evidence="1">Cytoplasmic vesicle</location>
        <location evidence="1">COPII-coated vesicle membrane</location>
        <topology evidence="1">Peripheral membrane protein</topology>
        <orientation evidence="1">Cytoplasmic side</orientation>
    </subcellularLocation>
    <subcellularLocation>
        <location evidence="1">Endoplasmic reticulum membrane</location>
        <topology evidence="1">Peripheral membrane protein</topology>
        <orientation evidence="1">Cytoplasmic side</orientation>
    </subcellularLocation>
</comment>
<dbReference type="EMBL" id="CAJNOK010022201">
    <property type="protein sequence ID" value="CAF1344314.1"/>
    <property type="molecule type" value="Genomic_DNA"/>
</dbReference>
<dbReference type="GO" id="GO:0070971">
    <property type="term" value="C:endoplasmic reticulum exit site"/>
    <property type="evidence" value="ECO:0007669"/>
    <property type="project" value="TreeGrafter"/>
</dbReference>
<dbReference type="GO" id="GO:0030127">
    <property type="term" value="C:COPII vesicle coat"/>
    <property type="evidence" value="ECO:0007669"/>
    <property type="project" value="TreeGrafter"/>
</dbReference>
<sequence>MDTFYHILIFHGKTISQWSKAGYQDLPEYENFKQLLQAPVEDAIEILQNRFPMPRYIVTEAGGSQARFLLCKVNPSQTHTTEWGQGLGAPILTDDLNLQTFMEHLKKLAVSTAT</sequence>
<feature type="domain" description="Gelsolin-like" evidence="2">
    <location>
        <begin position="8"/>
        <end position="69"/>
    </location>
</feature>
<evidence type="ECO:0000313" key="3">
    <source>
        <dbReference type="EMBL" id="CAF1344314.1"/>
    </source>
</evidence>
<keyword evidence="1" id="KW-0968">Cytoplasmic vesicle</keyword>
<dbReference type="PANTHER" id="PTHR11141">
    <property type="entry name" value="PROTEIN TRANSPORT PROTEIN SEC23"/>
    <property type="match status" value="1"/>
</dbReference>
<dbReference type="InterPro" id="IPR007123">
    <property type="entry name" value="Gelsolin-like_dom"/>
</dbReference>
<organism evidence="4 5">
    <name type="scientific">Didymodactylos carnosus</name>
    <dbReference type="NCBI Taxonomy" id="1234261"/>
    <lineage>
        <taxon>Eukaryota</taxon>
        <taxon>Metazoa</taxon>
        <taxon>Spiralia</taxon>
        <taxon>Gnathifera</taxon>
        <taxon>Rotifera</taxon>
        <taxon>Eurotatoria</taxon>
        <taxon>Bdelloidea</taxon>
        <taxon>Philodinida</taxon>
        <taxon>Philodinidae</taxon>
        <taxon>Didymodactylos</taxon>
    </lineage>
</organism>
<evidence type="ECO:0000313" key="5">
    <source>
        <dbReference type="Proteomes" id="UP000682733"/>
    </source>
</evidence>
<dbReference type="Gene3D" id="3.40.20.10">
    <property type="entry name" value="Severin"/>
    <property type="match status" value="1"/>
</dbReference>
<dbReference type="InterPro" id="IPR029006">
    <property type="entry name" value="ADF-H/Gelsolin-like_dom_sf"/>
</dbReference>
<protein>
    <recommendedName>
        <fullName evidence="1">Protein transport protein SEC23</fullName>
    </recommendedName>
</protein>
<comment type="similarity">
    <text evidence="1">Belongs to the SEC23/SEC24 family. SEC23 subfamily.</text>
</comment>
<evidence type="ECO:0000259" key="2">
    <source>
        <dbReference type="Pfam" id="PF00626"/>
    </source>
</evidence>
<keyword evidence="1" id="KW-0256">Endoplasmic reticulum</keyword>
<comment type="caution">
    <text evidence="4">The sequence shown here is derived from an EMBL/GenBank/DDBJ whole genome shotgun (WGS) entry which is preliminary data.</text>
</comment>
<evidence type="ECO:0000313" key="4">
    <source>
        <dbReference type="EMBL" id="CAF4155493.1"/>
    </source>
</evidence>
<accession>A0A8S2R9D2</accession>
<dbReference type="Pfam" id="PF00626">
    <property type="entry name" value="Gelsolin"/>
    <property type="match status" value="1"/>
</dbReference>
<dbReference type="Proteomes" id="UP000677228">
    <property type="component" value="Unassembled WGS sequence"/>
</dbReference>